<evidence type="ECO:0000313" key="3">
    <source>
        <dbReference type="Proteomes" id="UP000623608"/>
    </source>
</evidence>
<sequence>MEIDNTERANSTVPRRQLGRFLRQQRESAGKTIKVAAEYMECSTQKLWRIEKGAVPVRGPEVKMLCDFYGTDAGVTEALVSLAKETKARGWWQSYNDVVMPDWFELYVGLEGAAARIRTFEPQVVPGLLQAPSYMEAVMRADTPQFTDTEVLAGIKIKQQRQGLLSRHFPPPPHLEVIVSEAVLLASTDIPGAMQQQLWHLLKANEEKKASVRVLPLTAGLHRASGTGKFTILEFPSSPNGDGGAQEPPTVYSDSVTGALYLDKANEIEAYEQVWNDLDSRSLDMEGSNAVISKVLREKNHHEGS</sequence>
<dbReference type="Gene3D" id="1.10.260.40">
    <property type="entry name" value="lambda repressor-like DNA-binding domains"/>
    <property type="match status" value="1"/>
</dbReference>
<dbReference type="InterPro" id="IPR043917">
    <property type="entry name" value="DUF5753"/>
</dbReference>
<dbReference type="RefSeq" id="WP_203813724.1">
    <property type="nucleotide sequence ID" value="NZ_BOMY01000055.1"/>
</dbReference>
<gene>
    <name evidence="2" type="ORF">Ate02nite_86440</name>
</gene>
<dbReference type="InterPro" id="IPR010982">
    <property type="entry name" value="Lambda_DNA-bd_dom_sf"/>
</dbReference>
<evidence type="ECO:0000313" key="2">
    <source>
        <dbReference type="EMBL" id="GIF25914.1"/>
    </source>
</evidence>
<organism evidence="2 3">
    <name type="scientific">Paractinoplanes tereljensis</name>
    <dbReference type="NCBI Taxonomy" id="571912"/>
    <lineage>
        <taxon>Bacteria</taxon>
        <taxon>Bacillati</taxon>
        <taxon>Actinomycetota</taxon>
        <taxon>Actinomycetes</taxon>
        <taxon>Micromonosporales</taxon>
        <taxon>Micromonosporaceae</taxon>
        <taxon>Paractinoplanes</taxon>
    </lineage>
</organism>
<dbReference type="SUPFAM" id="SSF47413">
    <property type="entry name" value="lambda repressor-like DNA-binding domains"/>
    <property type="match status" value="1"/>
</dbReference>
<name>A0A919NVB0_9ACTN</name>
<dbReference type="Proteomes" id="UP000623608">
    <property type="component" value="Unassembled WGS sequence"/>
</dbReference>
<evidence type="ECO:0000259" key="1">
    <source>
        <dbReference type="PROSITE" id="PS50943"/>
    </source>
</evidence>
<keyword evidence="3" id="KW-1185">Reference proteome</keyword>
<protein>
    <submittedName>
        <fullName evidence="2">Transcriptional regulator</fullName>
    </submittedName>
</protein>
<dbReference type="AlphaFoldDB" id="A0A919NVB0"/>
<proteinExistence type="predicted"/>
<comment type="caution">
    <text evidence="2">The sequence shown here is derived from an EMBL/GenBank/DDBJ whole genome shotgun (WGS) entry which is preliminary data.</text>
</comment>
<dbReference type="PROSITE" id="PS50943">
    <property type="entry name" value="HTH_CROC1"/>
    <property type="match status" value="1"/>
</dbReference>
<dbReference type="EMBL" id="BOMY01000055">
    <property type="protein sequence ID" value="GIF25914.1"/>
    <property type="molecule type" value="Genomic_DNA"/>
</dbReference>
<reference evidence="2" key="1">
    <citation type="submission" date="2021-01" db="EMBL/GenBank/DDBJ databases">
        <title>Whole genome shotgun sequence of Actinoplanes tereljensis NBRC 105297.</title>
        <authorList>
            <person name="Komaki H."/>
            <person name="Tamura T."/>
        </authorList>
    </citation>
    <scope>NUCLEOTIDE SEQUENCE</scope>
    <source>
        <strain evidence="2">NBRC 105297</strain>
    </source>
</reference>
<dbReference type="GO" id="GO:0003677">
    <property type="term" value="F:DNA binding"/>
    <property type="evidence" value="ECO:0007669"/>
    <property type="project" value="InterPro"/>
</dbReference>
<dbReference type="Pfam" id="PF13560">
    <property type="entry name" value="HTH_31"/>
    <property type="match status" value="1"/>
</dbReference>
<feature type="domain" description="HTH cro/C1-type" evidence="1">
    <location>
        <begin position="22"/>
        <end position="76"/>
    </location>
</feature>
<dbReference type="CDD" id="cd00093">
    <property type="entry name" value="HTH_XRE"/>
    <property type="match status" value="1"/>
</dbReference>
<accession>A0A919NVB0</accession>
<dbReference type="InterPro" id="IPR001387">
    <property type="entry name" value="Cro/C1-type_HTH"/>
</dbReference>
<dbReference type="Pfam" id="PF19054">
    <property type="entry name" value="DUF5753"/>
    <property type="match status" value="1"/>
</dbReference>